<evidence type="ECO:0000313" key="4">
    <source>
        <dbReference type="EMBL" id="KAK9421371.1"/>
    </source>
</evidence>
<feature type="domain" description="Fe2OG dioxygenase" evidence="3">
    <location>
        <begin position="202"/>
        <end position="306"/>
    </location>
</feature>
<evidence type="ECO:0000256" key="1">
    <source>
        <dbReference type="ARBA" id="ARBA00008056"/>
    </source>
</evidence>
<accession>A0ABR2V3R7</accession>
<dbReference type="PROSITE" id="PS51471">
    <property type="entry name" value="FE2OG_OXY"/>
    <property type="match status" value="1"/>
</dbReference>
<dbReference type="Proteomes" id="UP001408356">
    <property type="component" value="Unassembled WGS sequence"/>
</dbReference>
<dbReference type="InterPro" id="IPR026992">
    <property type="entry name" value="DIOX_N"/>
</dbReference>
<comment type="similarity">
    <text evidence="1 2">Belongs to the iron/ascorbate-dependent oxidoreductase family.</text>
</comment>
<proteinExistence type="inferred from homology"/>
<evidence type="ECO:0000259" key="3">
    <source>
        <dbReference type="PROSITE" id="PS51471"/>
    </source>
</evidence>
<protein>
    <submittedName>
        <fullName evidence="4">Fe2OG dioxygenase domain-containing protein</fullName>
    </submittedName>
</protein>
<organism evidence="4 5">
    <name type="scientific">Seiridium unicorne</name>
    <dbReference type="NCBI Taxonomy" id="138068"/>
    <lineage>
        <taxon>Eukaryota</taxon>
        <taxon>Fungi</taxon>
        <taxon>Dikarya</taxon>
        <taxon>Ascomycota</taxon>
        <taxon>Pezizomycotina</taxon>
        <taxon>Sordariomycetes</taxon>
        <taxon>Xylariomycetidae</taxon>
        <taxon>Amphisphaeriales</taxon>
        <taxon>Sporocadaceae</taxon>
        <taxon>Seiridium</taxon>
    </lineage>
</organism>
<comment type="caution">
    <text evidence="4">The sequence shown here is derived from an EMBL/GenBank/DDBJ whole genome shotgun (WGS) entry which is preliminary data.</text>
</comment>
<keyword evidence="2" id="KW-0560">Oxidoreductase</keyword>
<dbReference type="InterPro" id="IPR027443">
    <property type="entry name" value="IPNS-like_sf"/>
</dbReference>
<dbReference type="GO" id="GO:0051213">
    <property type="term" value="F:dioxygenase activity"/>
    <property type="evidence" value="ECO:0007669"/>
    <property type="project" value="UniProtKB-KW"/>
</dbReference>
<dbReference type="PANTHER" id="PTHR47990">
    <property type="entry name" value="2-OXOGLUTARATE (2OG) AND FE(II)-DEPENDENT OXYGENASE SUPERFAMILY PROTEIN-RELATED"/>
    <property type="match status" value="1"/>
</dbReference>
<evidence type="ECO:0000256" key="2">
    <source>
        <dbReference type="RuleBase" id="RU003682"/>
    </source>
</evidence>
<keyword evidence="4" id="KW-0223">Dioxygenase</keyword>
<evidence type="ECO:0000313" key="5">
    <source>
        <dbReference type="Proteomes" id="UP001408356"/>
    </source>
</evidence>
<sequence>MADLEIPIIDFSGFYSDEPNHKQAVVDQVRKSCLYNGFFQIINHSVPLAQQDGALSAAKKFFTLPQEEKDKVSKNNNTWNRGYEMLRSQILEEGTQPELKEGFYIGAYVTVSSNIPFSIFGSFADPNSFSDLPTTHPYFINKKLNSGPNQWPEGLGSDLDSFKTGTMDYYNSTLNLASDLLRVIALSLDLEENFFAQFADGAVATMRLLHYPSQPKDADEKLTRGIGAHTDFGAITMLLQDEVDGLQVWDQRNQTWIDVEPTKGALVVNLGNLMQRWTNEKYKSNVHRVINKSGKERYSIPVFLSGNPDFLVECIPTCRAPEEPAKFEPITVQQAVSAAYAESYGRAQKYKQGLEKAIDSQTQPQTVQV</sequence>
<keyword evidence="2" id="KW-0479">Metal-binding</keyword>
<dbReference type="Pfam" id="PF03171">
    <property type="entry name" value="2OG-FeII_Oxy"/>
    <property type="match status" value="1"/>
</dbReference>
<dbReference type="EMBL" id="JARVKF010000190">
    <property type="protein sequence ID" value="KAK9421371.1"/>
    <property type="molecule type" value="Genomic_DNA"/>
</dbReference>
<dbReference type="Pfam" id="PF14226">
    <property type="entry name" value="DIOX_N"/>
    <property type="match status" value="1"/>
</dbReference>
<dbReference type="PRINTS" id="PR00682">
    <property type="entry name" value="IPNSYNTHASE"/>
</dbReference>
<dbReference type="InterPro" id="IPR050231">
    <property type="entry name" value="Iron_ascorbate_oxido_reductase"/>
</dbReference>
<dbReference type="SUPFAM" id="SSF51197">
    <property type="entry name" value="Clavaminate synthase-like"/>
    <property type="match status" value="1"/>
</dbReference>
<keyword evidence="2" id="KW-0408">Iron</keyword>
<gene>
    <name evidence="4" type="ORF">SUNI508_05909</name>
</gene>
<dbReference type="Gene3D" id="2.60.120.330">
    <property type="entry name" value="B-lactam Antibiotic, Isopenicillin N Synthase, Chain"/>
    <property type="match status" value="1"/>
</dbReference>
<reference evidence="4 5" key="1">
    <citation type="journal article" date="2024" name="J. Plant Pathol.">
        <title>Sequence and assembly of the genome of Seiridium unicorne, isolate CBS 538.82, causal agent of cypress canker disease.</title>
        <authorList>
            <person name="Scali E."/>
            <person name="Rocca G.D."/>
            <person name="Danti R."/>
            <person name="Garbelotto M."/>
            <person name="Barberini S."/>
            <person name="Baroncelli R."/>
            <person name="Emiliani G."/>
        </authorList>
    </citation>
    <scope>NUCLEOTIDE SEQUENCE [LARGE SCALE GENOMIC DNA]</scope>
    <source>
        <strain evidence="4 5">BM-138-508</strain>
    </source>
</reference>
<dbReference type="InterPro" id="IPR044861">
    <property type="entry name" value="IPNS-like_FE2OG_OXY"/>
</dbReference>
<name>A0ABR2V3R7_9PEZI</name>
<keyword evidence="5" id="KW-1185">Reference proteome</keyword>
<dbReference type="InterPro" id="IPR005123">
    <property type="entry name" value="Oxoglu/Fe-dep_dioxygenase_dom"/>
</dbReference>